<name>A0A7W7SQ18_9ACTN</name>
<evidence type="ECO:0000313" key="2">
    <source>
        <dbReference type="EMBL" id="MBB4958855.1"/>
    </source>
</evidence>
<evidence type="ECO:0000313" key="3">
    <source>
        <dbReference type="Proteomes" id="UP000578819"/>
    </source>
</evidence>
<accession>A0A7W7SQ18</accession>
<comment type="caution">
    <text evidence="2">The sequence shown here is derived from an EMBL/GenBank/DDBJ whole genome shotgun (WGS) entry which is preliminary data.</text>
</comment>
<sequence length="752" mass="81509">MELAQASGAIGRDLRILVDDGARNAPLLGLVADQLGCDILVTPLGATLRGPAGAARDEAVEVMPVDRASGNVVDWMLIQPSALRTSLPGWFDLVGGLVLNRTGVVTLPLPDGLEFANREDFVVRRAAAARLGVGHPELVTAALASRSGGFLLSVYDADTTGPSQTVRGGRDVAAALSSIDLYGGDLRLWLRWPDDPAEQPKLDEQLQELALATGASIWTPAPGGMAVLLKGCLDLGVRDRDGRGDQWREYRPPGMTESARFVSDRDGRLVPQGGPVTETAGEVRLISVDRTRENALRDRYAQLSSEPGMFLLDLTVLEDGRLALRYTDDSYLAVGPTEFRGHLDRAGWQGEDLMLLTQVAPERAAGLREHLTVLADELNVEIWTLTPGSTVMPQDGLARAVDEHHRPARWARIAPGDEKPRWRNDDGWLIPRRPDAPTLLPVPTPPAVPTTSLPPPDTTVLPPASPRPALVSPARNTRPHGVRWLPERPGVNAEPIRLWIISEWSPQRVAAEGAPAADLFLLGILDGERLARSHPLRHLICLRVEAGGAVDLSQADVDIPADLRHLVTSSETFLLPAGWLDQARLQAGYLVDEAGHPQQYAELPGTPLTLRCTGARHGTDGLPNEVVRWPRTARGARAWAVIPESPAALDGDYLTLHQRRPPVVPGQRLVQLHVGTNRAIDVAASAAGLAGFTSVRSRLPELLANGVSMLLPRRSFERTTVNRVLFADEGTWRERAKHIDLPLSSLIEPGRR</sequence>
<evidence type="ECO:0000256" key="1">
    <source>
        <dbReference type="SAM" id="MobiDB-lite"/>
    </source>
</evidence>
<dbReference type="Proteomes" id="UP000578819">
    <property type="component" value="Unassembled WGS sequence"/>
</dbReference>
<dbReference type="RefSeq" id="WP_184534882.1">
    <property type="nucleotide sequence ID" value="NZ_JACHJW010000001.1"/>
</dbReference>
<organism evidence="2 3">
    <name type="scientific">Micromonospora polyrhachis</name>
    <dbReference type="NCBI Taxonomy" id="1282883"/>
    <lineage>
        <taxon>Bacteria</taxon>
        <taxon>Bacillati</taxon>
        <taxon>Actinomycetota</taxon>
        <taxon>Actinomycetes</taxon>
        <taxon>Micromonosporales</taxon>
        <taxon>Micromonosporaceae</taxon>
        <taxon>Micromonospora</taxon>
    </lineage>
</organism>
<proteinExistence type="predicted"/>
<protein>
    <submittedName>
        <fullName evidence="2">Uncharacterized protein</fullName>
    </submittedName>
</protein>
<gene>
    <name evidence="2" type="ORF">FHR38_002588</name>
</gene>
<feature type="compositionally biased region" description="Pro residues" evidence="1">
    <location>
        <begin position="440"/>
        <end position="457"/>
    </location>
</feature>
<reference evidence="2 3" key="1">
    <citation type="submission" date="2020-08" db="EMBL/GenBank/DDBJ databases">
        <title>Sequencing the genomes of 1000 actinobacteria strains.</title>
        <authorList>
            <person name="Klenk H.-P."/>
        </authorList>
    </citation>
    <scope>NUCLEOTIDE SEQUENCE [LARGE SCALE GENOMIC DNA]</scope>
    <source>
        <strain evidence="2 3">DSM 45886</strain>
    </source>
</reference>
<dbReference type="AlphaFoldDB" id="A0A7W7SQ18"/>
<feature type="region of interest" description="Disordered" evidence="1">
    <location>
        <begin position="433"/>
        <end position="475"/>
    </location>
</feature>
<keyword evidence="3" id="KW-1185">Reference proteome</keyword>
<dbReference type="EMBL" id="JACHJW010000001">
    <property type="protein sequence ID" value="MBB4958855.1"/>
    <property type="molecule type" value="Genomic_DNA"/>
</dbReference>